<dbReference type="Gene3D" id="3.30.1490.20">
    <property type="entry name" value="ATP-grasp fold, A domain"/>
    <property type="match status" value="1"/>
</dbReference>
<dbReference type="GO" id="GO:0005737">
    <property type="term" value="C:cytoplasm"/>
    <property type="evidence" value="ECO:0007669"/>
    <property type="project" value="TreeGrafter"/>
</dbReference>
<organism evidence="2 3">
    <name type="scientific">Nitrosomonas halophila</name>
    <dbReference type="NCBI Taxonomy" id="44576"/>
    <lineage>
        <taxon>Bacteria</taxon>
        <taxon>Pseudomonadati</taxon>
        <taxon>Pseudomonadota</taxon>
        <taxon>Betaproteobacteria</taxon>
        <taxon>Nitrosomonadales</taxon>
        <taxon>Nitrosomonadaceae</taxon>
        <taxon>Nitrosomonas</taxon>
    </lineage>
</organism>
<evidence type="ECO:0000313" key="2">
    <source>
        <dbReference type="EMBL" id="SDZ07421.1"/>
    </source>
</evidence>
<name>A0A1H3Q2M3_9PROT</name>
<dbReference type="Gene3D" id="3.30.470.20">
    <property type="entry name" value="ATP-grasp fold, B domain"/>
    <property type="match status" value="1"/>
</dbReference>
<dbReference type="EMBL" id="FNOY01000126">
    <property type="protein sequence ID" value="SDZ07421.1"/>
    <property type="molecule type" value="Genomic_DNA"/>
</dbReference>
<dbReference type="InterPro" id="IPR013815">
    <property type="entry name" value="ATP_grasp_subdomain_1"/>
</dbReference>
<keyword evidence="3" id="KW-1185">Reference proteome</keyword>
<dbReference type="GO" id="GO:0009432">
    <property type="term" value="P:SOS response"/>
    <property type="evidence" value="ECO:0007669"/>
    <property type="project" value="TreeGrafter"/>
</dbReference>
<dbReference type="STRING" id="44576.SAMN05421881_11262"/>
<proteinExistence type="predicted"/>
<dbReference type="InterPro" id="IPR013651">
    <property type="entry name" value="ATP-grasp_RimK-type"/>
</dbReference>
<dbReference type="GO" id="GO:0018169">
    <property type="term" value="F:ribosomal S6-glutamic acid ligase activity"/>
    <property type="evidence" value="ECO:0007669"/>
    <property type="project" value="TreeGrafter"/>
</dbReference>
<feature type="domain" description="ATP-grasp fold RimK-type" evidence="1">
    <location>
        <begin position="100"/>
        <end position="169"/>
    </location>
</feature>
<evidence type="ECO:0000259" key="1">
    <source>
        <dbReference type="Pfam" id="PF08443"/>
    </source>
</evidence>
<dbReference type="AlphaFoldDB" id="A0A1H3Q2M3"/>
<reference evidence="2 3" key="1">
    <citation type="submission" date="2016-10" db="EMBL/GenBank/DDBJ databases">
        <authorList>
            <person name="de Groot N.N."/>
        </authorList>
    </citation>
    <scope>NUCLEOTIDE SEQUENCE [LARGE SCALE GENOMIC DNA]</scope>
    <source>
        <strain evidence="2 3">Nm1</strain>
    </source>
</reference>
<dbReference type="Pfam" id="PF08443">
    <property type="entry name" value="RimK"/>
    <property type="match status" value="1"/>
</dbReference>
<dbReference type="OrthoDB" id="1704979at2"/>
<protein>
    <submittedName>
        <fullName evidence="2">RimK-like ATP-grasp domain-containing protein</fullName>
    </submittedName>
</protein>
<accession>A0A1H3Q2M3</accession>
<dbReference type="GO" id="GO:0005524">
    <property type="term" value="F:ATP binding"/>
    <property type="evidence" value="ECO:0007669"/>
    <property type="project" value="InterPro"/>
</dbReference>
<dbReference type="SUPFAM" id="SSF56059">
    <property type="entry name" value="Glutathione synthetase ATP-binding domain-like"/>
    <property type="match status" value="1"/>
</dbReference>
<dbReference type="PANTHER" id="PTHR21621">
    <property type="entry name" value="RIBOSOMAL PROTEIN S6 MODIFICATION PROTEIN"/>
    <property type="match status" value="1"/>
</dbReference>
<dbReference type="PANTHER" id="PTHR21621:SF0">
    <property type="entry name" value="BETA-CITRYLGLUTAMATE SYNTHASE B-RELATED"/>
    <property type="match status" value="1"/>
</dbReference>
<gene>
    <name evidence="2" type="ORF">SAMN05421881_11262</name>
</gene>
<dbReference type="RefSeq" id="WP_090415930.1">
    <property type="nucleotide sequence ID" value="NZ_FNOY01000126.1"/>
</dbReference>
<evidence type="ECO:0000313" key="3">
    <source>
        <dbReference type="Proteomes" id="UP000198640"/>
    </source>
</evidence>
<dbReference type="Proteomes" id="UP000198640">
    <property type="component" value="Unassembled WGS sequence"/>
</dbReference>
<sequence length="348" mass="39961">MNKPIIGIQRDHQQLSSKRWQSFSARWHELAAQHGVATLDIDIFSNSANWLDQLKDCDGFMWWFAQPLSVSRPGRRLIASLAHLGKIPTFPNLNTIWHFDDKAAQSYLLQLADIPTPATWVFWSKSQAEEFIDSADYPLVLKLSSGVISKNVELVHTRREARQHLDALFDSGMYALPPANLPWRWFVRRTSEAMRVLLSKPTDEEFHKGYLLLQEFLPGNDFDIRITIIGKRAFAFRRFNRPGDFRASGSGRIDWDPAGVPRDALLLAFQTARILQTQSLAVDVLRREGEPVIAEISYYYEGWAIAECPGHWELSTHTSEPVWVEGAMRPEDAIWEDFIARLDSRSIR</sequence>